<feature type="coiled-coil region" evidence="1">
    <location>
        <begin position="658"/>
        <end position="706"/>
    </location>
</feature>
<proteinExistence type="predicted"/>
<keyword evidence="3" id="KW-1185">Reference proteome</keyword>
<keyword evidence="1" id="KW-0175">Coiled coil</keyword>
<accession>A0A1W4XH20</accession>
<gene>
    <name evidence="4" type="primary">LOC108741438</name>
</gene>
<dbReference type="AlphaFoldDB" id="A0A1W4XH20"/>
<evidence type="ECO:0000256" key="2">
    <source>
        <dbReference type="SAM" id="MobiDB-lite"/>
    </source>
</evidence>
<evidence type="ECO:0000313" key="4">
    <source>
        <dbReference type="RefSeq" id="XP_018331753.1"/>
    </source>
</evidence>
<dbReference type="RefSeq" id="XP_018331753.1">
    <property type="nucleotide sequence ID" value="XM_018476251.1"/>
</dbReference>
<dbReference type="GeneID" id="108741438"/>
<protein>
    <submittedName>
        <fullName evidence="4">Myosin-9-like isoform X1</fullName>
    </submittedName>
</protein>
<feature type="coiled-coil region" evidence="1">
    <location>
        <begin position="521"/>
        <end position="573"/>
    </location>
</feature>
<feature type="compositionally biased region" description="Polar residues" evidence="2">
    <location>
        <begin position="1"/>
        <end position="10"/>
    </location>
</feature>
<feature type="compositionally biased region" description="Polar residues" evidence="2">
    <location>
        <begin position="164"/>
        <end position="179"/>
    </location>
</feature>
<dbReference type="STRING" id="224129.A0A1W4XH20"/>
<dbReference type="KEGG" id="apln:108741438"/>
<sequence>MSSPVINNIENVPDKNSGPGSPSTDKSASFTSAKLKRGNTVERPSSETHSNPDLIKTKENSRPKSCGEELLVPKTPLLGIPKSRESTPQNIGNAWFVTIDDKNRRSRSASKTSAKESDIDKKHGKNTTGSKNSSSGIPLPKRQNTLSKVSSKSSTRPPSKSKLQRSPSSDLKNSNSPNRRSLELQFSLKKKRLECLKKELIDKQKPVLEVYQNLTQLKKKLEESGKTVHLEEMKFIDCNEVIPRARTPLSAGKREEAPTDFEKDLLKAMKEIVNVIPKPLTDMCKSLMTKRVLLVDMIDKYCNNEVDSAELHKKINFLKTESSQLEQKIENANTEQSKQIEELVTKWQQMLESHEVIIQPPPPPAGPPPERFHELYKKFKKQDHEIKEYKQKVEDLQNALNDRPEKADLHKAEENIRQLNSQLKELDAQLIIERKNSALGSEAEKQLKLLRTRVKELDTKRHEAETKIINLQKTLKQKEDNMKTAEKAWEAEKQELIKINNQDKQLLNKLTKDRGFLETRVKTLAEIVDENEKSAKETEEKCREEVRRAKQQLEEEKIARETMEKKYEYMRQEFFKMEVTNQQAIDLVVTKKEGNGEGPITTEREAELYTELLATRVALKAAEDKVKNYAREKLRFIDTIEKLSSNSENNVESLAASLVHKEEEITLIEKKIEQYEELVRNQKMEIANLNANVVNMEQRLALLSNDEHYPTKDMKDSDLNYVLRENRLKLDEMLRKSLDYEQKIIKYDHDFEMQQKQIYEMDNLLKVRDGLIGMLKAKKDELYVENESLTKYANEIRDALMETKEELAVKQEEIQQLYGHLEQKSKMLIRQDKKIKDLKDTLSSTNEKRYKLQDTLGAMEKELQSTKAHVSRMSSEIQARYEIGTKTKTSRPKLNSSKNGEPTIQIKVVVK</sequence>
<organism evidence="3 4">
    <name type="scientific">Agrilus planipennis</name>
    <name type="common">Emerald ash borer</name>
    <name type="synonym">Agrilus marcopoli</name>
    <dbReference type="NCBI Taxonomy" id="224129"/>
    <lineage>
        <taxon>Eukaryota</taxon>
        <taxon>Metazoa</taxon>
        <taxon>Ecdysozoa</taxon>
        <taxon>Arthropoda</taxon>
        <taxon>Hexapoda</taxon>
        <taxon>Insecta</taxon>
        <taxon>Pterygota</taxon>
        <taxon>Neoptera</taxon>
        <taxon>Endopterygota</taxon>
        <taxon>Coleoptera</taxon>
        <taxon>Polyphaga</taxon>
        <taxon>Elateriformia</taxon>
        <taxon>Buprestoidea</taxon>
        <taxon>Buprestidae</taxon>
        <taxon>Agrilinae</taxon>
        <taxon>Agrilus</taxon>
    </lineage>
</organism>
<name>A0A1W4XH20_AGRPL</name>
<feature type="region of interest" description="Disordered" evidence="2">
    <location>
        <begin position="1"/>
        <end position="182"/>
    </location>
</feature>
<evidence type="ECO:0000313" key="3">
    <source>
        <dbReference type="Proteomes" id="UP000192223"/>
    </source>
</evidence>
<reference evidence="4" key="1">
    <citation type="submission" date="2025-08" db="UniProtKB">
        <authorList>
            <consortium name="RefSeq"/>
        </authorList>
    </citation>
    <scope>IDENTIFICATION</scope>
    <source>
        <tissue evidence="4">Entire body</tissue>
    </source>
</reference>
<feature type="coiled-coil region" evidence="1">
    <location>
        <begin position="379"/>
        <end position="495"/>
    </location>
</feature>
<feature type="coiled-coil region" evidence="1">
    <location>
        <begin position="793"/>
        <end position="848"/>
    </location>
</feature>
<feature type="coiled-coil region" evidence="1">
    <location>
        <begin position="308"/>
        <end position="342"/>
    </location>
</feature>
<dbReference type="Gene3D" id="1.20.5.170">
    <property type="match status" value="1"/>
</dbReference>
<dbReference type="Proteomes" id="UP000192223">
    <property type="component" value="Unplaced"/>
</dbReference>
<feature type="compositionally biased region" description="Low complexity" evidence="2">
    <location>
        <begin position="147"/>
        <end position="161"/>
    </location>
</feature>
<dbReference type="InParanoid" id="A0A1W4XH20"/>
<feature type="compositionally biased region" description="Basic and acidic residues" evidence="2">
    <location>
        <begin position="55"/>
        <end position="67"/>
    </location>
</feature>
<dbReference type="OrthoDB" id="8197438at2759"/>
<feature type="compositionally biased region" description="Polar residues" evidence="2">
    <location>
        <begin position="18"/>
        <end position="32"/>
    </location>
</feature>
<feature type="compositionally biased region" description="Polar residues" evidence="2">
    <location>
        <begin position="126"/>
        <end position="146"/>
    </location>
</feature>
<evidence type="ECO:0000256" key="1">
    <source>
        <dbReference type="SAM" id="Coils"/>
    </source>
</evidence>